<keyword evidence="3" id="KW-1185">Reference proteome</keyword>
<evidence type="ECO:0000313" key="3">
    <source>
        <dbReference type="Proteomes" id="UP001241169"/>
    </source>
</evidence>
<accession>A0ABQ9SE28</accession>
<dbReference type="GeneID" id="85378625"/>
<evidence type="ECO:0000313" key="2">
    <source>
        <dbReference type="EMBL" id="KAK1533757.1"/>
    </source>
</evidence>
<feature type="compositionally biased region" description="Low complexity" evidence="1">
    <location>
        <begin position="50"/>
        <end position="76"/>
    </location>
</feature>
<dbReference type="RefSeq" id="XP_060346908.1">
    <property type="nucleotide sequence ID" value="XM_060494726.1"/>
</dbReference>
<evidence type="ECO:0000256" key="1">
    <source>
        <dbReference type="SAM" id="MobiDB-lite"/>
    </source>
</evidence>
<protein>
    <submittedName>
        <fullName evidence="2">Uncharacterized protein</fullName>
    </submittedName>
</protein>
<sequence length="111" mass="12353">MPRPQTPHTLSLHARHTNQVLRIGKISRQLRQLRMKMCLRYRVQSARGNSIPRPMSSRPSISSPLASPSSSALHAIASHRDRNKPHKAGELTSCRVFIALPELDAMDGLAV</sequence>
<name>A0ABQ9SE28_9PEZI</name>
<proteinExistence type="predicted"/>
<dbReference type="Proteomes" id="UP001241169">
    <property type="component" value="Unassembled WGS sequence"/>
</dbReference>
<reference evidence="2 3" key="1">
    <citation type="submission" date="2016-10" db="EMBL/GenBank/DDBJ databases">
        <title>The genome sequence of Colletotrichum fioriniae PJ7.</title>
        <authorList>
            <person name="Baroncelli R."/>
        </authorList>
    </citation>
    <scope>NUCLEOTIDE SEQUENCE [LARGE SCALE GENOMIC DNA]</scope>
    <source>
        <strain evidence="2 3">IMI 384185</strain>
    </source>
</reference>
<gene>
    <name evidence="2" type="ORF">CPAR01_10465</name>
</gene>
<feature type="region of interest" description="Disordered" evidence="1">
    <location>
        <begin position="48"/>
        <end position="87"/>
    </location>
</feature>
<dbReference type="EMBL" id="MOPA01000008">
    <property type="protein sequence ID" value="KAK1533757.1"/>
    <property type="molecule type" value="Genomic_DNA"/>
</dbReference>
<comment type="caution">
    <text evidence="2">The sequence shown here is derived from an EMBL/GenBank/DDBJ whole genome shotgun (WGS) entry which is preliminary data.</text>
</comment>
<organism evidence="2 3">
    <name type="scientific">Colletotrichum paranaense</name>
    <dbReference type="NCBI Taxonomy" id="1914294"/>
    <lineage>
        <taxon>Eukaryota</taxon>
        <taxon>Fungi</taxon>
        <taxon>Dikarya</taxon>
        <taxon>Ascomycota</taxon>
        <taxon>Pezizomycotina</taxon>
        <taxon>Sordariomycetes</taxon>
        <taxon>Hypocreomycetidae</taxon>
        <taxon>Glomerellales</taxon>
        <taxon>Glomerellaceae</taxon>
        <taxon>Colletotrichum</taxon>
        <taxon>Colletotrichum acutatum species complex</taxon>
    </lineage>
</organism>